<feature type="region of interest" description="Disordered" evidence="7">
    <location>
        <begin position="224"/>
        <end position="245"/>
    </location>
</feature>
<evidence type="ECO:0000256" key="4">
    <source>
        <dbReference type="ARBA" id="ARBA00022989"/>
    </source>
</evidence>
<keyword evidence="5 6" id="KW-0472">Membrane</keyword>
<evidence type="ECO:0000256" key="2">
    <source>
        <dbReference type="ARBA" id="ARBA00008573"/>
    </source>
</evidence>
<comment type="caution">
    <text evidence="8">The sequence shown here is derived from an EMBL/GenBank/DDBJ whole genome shotgun (WGS) entry which is preliminary data.</text>
</comment>
<reference evidence="8 9" key="1">
    <citation type="submission" date="2016-03" db="EMBL/GenBank/DDBJ databases">
        <title>Comparative genomics of the ectomycorrhizal sister species Rhizopogon vinicolor and Rhizopogon vesiculosus (Basidiomycota: Boletales) reveals a divergence of the mating type B locus.</title>
        <authorList>
            <person name="Mujic A.B."/>
            <person name="Kuo A."/>
            <person name="Tritt A."/>
            <person name="Lipzen A."/>
            <person name="Chen C."/>
            <person name="Johnson J."/>
            <person name="Sharma A."/>
            <person name="Barry K."/>
            <person name="Grigoriev I.V."/>
            <person name="Spatafora J.W."/>
        </authorList>
    </citation>
    <scope>NUCLEOTIDE SEQUENCE [LARGE SCALE GENOMIC DNA]</scope>
    <source>
        <strain evidence="8 9">AM-OR11-056</strain>
    </source>
</reference>
<dbReference type="AlphaFoldDB" id="A0A1J8Q534"/>
<comment type="similarity">
    <text evidence="2 6">Belongs to the DP1 family.</text>
</comment>
<evidence type="ECO:0000256" key="7">
    <source>
        <dbReference type="SAM" id="MobiDB-lite"/>
    </source>
</evidence>
<evidence type="ECO:0000256" key="3">
    <source>
        <dbReference type="ARBA" id="ARBA00022692"/>
    </source>
</evidence>
<comment type="caution">
    <text evidence="6">Lacks conserved residue(s) required for the propagation of feature annotation.</text>
</comment>
<name>A0A1J8Q534_9AGAM</name>
<dbReference type="PANTHER" id="PTHR12300">
    <property type="entry name" value="HVA22-LIKE PROTEINS"/>
    <property type="match status" value="1"/>
</dbReference>
<evidence type="ECO:0000256" key="5">
    <source>
        <dbReference type="ARBA" id="ARBA00023136"/>
    </source>
</evidence>
<evidence type="ECO:0000313" key="8">
    <source>
        <dbReference type="EMBL" id="OJA16141.1"/>
    </source>
</evidence>
<feature type="transmembrane region" description="Helical" evidence="6">
    <location>
        <begin position="76"/>
        <end position="100"/>
    </location>
</feature>
<gene>
    <name evidence="8" type="ORF">AZE42_00052</name>
</gene>
<dbReference type="OrthoDB" id="434647at2759"/>
<sequence length="245" mass="26893">SNVTLAFSLLTSTSLTTAVSKLNHRTSTLTFGEDLIMLMSMISHLLCAWFAFLLPSYSTYKALSSPLSGELQNLSMYWAVIGTFIAAETTIGPFVSWLPFYWEIRTLFLLYISLPQIQGSTYIYKAYLEPFCAKNESELDSSIASAQTNILAFLQSRISMLIDFLWSILNKTPITMRPQAASEGQSGQQPYGTYSLESMKGLWTAYGPAVFGGLSKYAGAEVSHNGGHDMKSAEPVPDPAISTAQ</sequence>
<organism evidence="8 9">
    <name type="scientific">Rhizopogon vesiculosus</name>
    <dbReference type="NCBI Taxonomy" id="180088"/>
    <lineage>
        <taxon>Eukaryota</taxon>
        <taxon>Fungi</taxon>
        <taxon>Dikarya</taxon>
        <taxon>Basidiomycota</taxon>
        <taxon>Agaricomycotina</taxon>
        <taxon>Agaricomycetes</taxon>
        <taxon>Agaricomycetidae</taxon>
        <taxon>Boletales</taxon>
        <taxon>Suillineae</taxon>
        <taxon>Rhizopogonaceae</taxon>
        <taxon>Rhizopogon</taxon>
    </lineage>
</organism>
<keyword evidence="4 6" id="KW-1133">Transmembrane helix</keyword>
<keyword evidence="3 6" id="KW-0812">Transmembrane</keyword>
<accession>A0A1J8Q534</accession>
<evidence type="ECO:0000313" key="9">
    <source>
        <dbReference type="Proteomes" id="UP000183567"/>
    </source>
</evidence>
<feature type="transmembrane region" description="Helical" evidence="6">
    <location>
        <begin position="36"/>
        <end position="55"/>
    </location>
</feature>
<evidence type="ECO:0000256" key="6">
    <source>
        <dbReference type="RuleBase" id="RU362006"/>
    </source>
</evidence>
<feature type="non-terminal residue" evidence="8">
    <location>
        <position position="1"/>
    </location>
</feature>
<dbReference type="Pfam" id="PF03134">
    <property type="entry name" value="TB2_DP1_HVA22"/>
    <property type="match status" value="1"/>
</dbReference>
<proteinExistence type="inferred from homology"/>
<dbReference type="InterPro" id="IPR004345">
    <property type="entry name" value="TB2_DP1_HVA22"/>
</dbReference>
<evidence type="ECO:0000256" key="1">
    <source>
        <dbReference type="ARBA" id="ARBA00004141"/>
    </source>
</evidence>
<dbReference type="PANTHER" id="PTHR12300:SF161">
    <property type="entry name" value="RECEPTOR EXPRESSION-ENHANCING PROTEIN"/>
    <property type="match status" value="1"/>
</dbReference>
<dbReference type="GO" id="GO:0016020">
    <property type="term" value="C:membrane"/>
    <property type="evidence" value="ECO:0007669"/>
    <property type="project" value="UniProtKB-SubCell"/>
</dbReference>
<dbReference type="Proteomes" id="UP000183567">
    <property type="component" value="Unassembled WGS sequence"/>
</dbReference>
<dbReference type="EMBL" id="LVVM01002679">
    <property type="protein sequence ID" value="OJA16141.1"/>
    <property type="molecule type" value="Genomic_DNA"/>
</dbReference>
<comment type="subcellular location">
    <subcellularLocation>
        <location evidence="1 6">Membrane</location>
        <topology evidence="1 6">Multi-pass membrane protein</topology>
    </subcellularLocation>
</comment>
<protein>
    <recommendedName>
        <fullName evidence="6">Protein YOP1</fullName>
    </recommendedName>
</protein>
<keyword evidence="9" id="KW-1185">Reference proteome</keyword>